<dbReference type="RefSeq" id="WP_215820347.1">
    <property type="nucleotide sequence ID" value="NZ_JAGSOY010000031.1"/>
</dbReference>
<evidence type="ECO:0000256" key="11">
    <source>
        <dbReference type="ARBA" id="ARBA00022840"/>
    </source>
</evidence>
<evidence type="ECO:0000256" key="1">
    <source>
        <dbReference type="ARBA" id="ARBA00001206"/>
    </source>
</evidence>
<reference evidence="17 18" key="1">
    <citation type="submission" date="2021-04" db="EMBL/GenBank/DDBJ databases">
        <authorList>
            <person name="Pira H."/>
            <person name="Risdian C."/>
            <person name="Wink J."/>
        </authorList>
    </citation>
    <scope>NUCLEOTIDE SEQUENCE [LARGE SCALE GENOMIC DNA]</scope>
    <source>
        <strain evidence="17 18">WH53</strain>
    </source>
</reference>
<comment type="similarity">
    <text evidence="14 16">Belongs to the type III pantothenate kinase family.</text>
</comment>
<feature type="binding site" evidence="16">
    <location>
        <begin position="99"/>
        <end position="102"/>
    </location>
    <ligand>
        <name>substrate</name>
    </ligand>
</feature>
<dbReference type="GO" id="GO:0004594">
    <property type="term" value="F:pantothenate kinase activity"/>
    <property type="evidence" value="ECO:0007669"/>
    <property type="project" value="UniProtKB-EC"/>
</dbReference>
<comment type="pathway">
    <text evidence="4 16">Cofactor biosynthesis; coenzyme A biosynthesis; CoA from (R)-pantothenate: step 1/5.</text>
</comment>
<comment type="subunit">
    <text evidence="5 16">Homodimer.</text>
</comment>
<organism evidence="17 18">
    <name type="scientific">Zooshikella harenae</name>
    <dbReference type="NCBI Taxonomy" id="2827238"/>
    <lineage>
        <taxon>Bacteria</taxon>
        <taxon>Pseudomonadati</taxon>
        <taxon>Pseudomonadota</taxon>
        <taxon>Gammaproteobacteria</taxon>
        <taxon>Oceanospirillales</taxon>
        <taxon>Zooshikellaceae</taxon>
        <taxon>Zooshikella</taxon>
    </lineage>
</organism>
<feature type="binding site" evidence="16">
    <location>
        <position position="125"/>
    </location>
    <ligand>
        <name>ATP</name>
        <dbReference type="ChEBI" id="CHEBI:30616"/>
    </ligand>
</feature>
<evidence type="ECO:0000256" key="13">
    <source>
        <dbReference type="ARBA" id="ARBA00022993"/>
    </source>
</evidence>
<name>A0ABS5ZDE8_9GAMM</name>
<comment type="caution">
    <text evidence="16">Lacks conserved residue(s) required for the propagation of feature annotation.</text>
</comment>
<evidence type="ECO:0000256" key="12">
    <source>
        <dbReference type="ARBA" id="ARBA00022958"/>
    </source>
</evidence>
<gene>
    <name evidence="16" type="primary">coaX</name>
    <name evidence="17" type="ORF">KCG35_13630</name>
</gene>
<evidence type="ECO:0000313" key="18">
    <source>
        <dbReference type="Proteomes" id="UP000690515"/>
    </source>
</evidence>
<keyword evidence="10 16" id="KW-0418">Kinase</keyword>
<evidence type="ECO:0000256" key="10">
    <source>
        <dbReference type="ARBA" id="ARBA00022777"/>
    </source>
</evidence>
<keyword evidence="18" id="KW-1185">Reference proteome</keyword>
<evidence type="ECO:0000256" key="4">
    <source>
        <dbReference type="ARBA" id="ARBA00005225"/>
    </source>
</evidence>
<proteinExistence type="inferred from homology"/>
<comment type="cofactor">
    <cofactor evidence="2">
        <name>K(+)</name>
        <dbReference type="ChEBI" id="CHEBI:29103"/>
    </cofactor>
</comment>
<comment type="function">
    <text evidence="16">Catalyzes the phosphorylation of pantothenate (Pan), the first step in CoA biosynthesis.</text>
</comment>
<comment type="caution">
    <text evidence="17">The sequence shown here is derived from an EMBL/GenBank/DDBJ whole genome shotgun (WGS) entry which is preliminary data.</text>
</comment>
<dbReference type="EMBL" id="JAGSOY010000031">
    <property type="protein sequence ID" value="MBU2712106.1"/>
    <property type="molecule type" value="Genomic_DNA"/>
</dbReference>
<evidence type="ECO:0000256" key="15">
    <source>
        <dbReference type="ARBA" id="ARBA00040883"/>
    </source>
</evidence>
<keyword evidence="11 16" id="KW-0067">ATP-binding</keyword>
<comment type="catalytic activity">
    <reaction evidence="1 16">
        <text>(R)-pantothenate + ATP = (R)-4'-phosphopantothenate + ADP + H(+)</text>
        <dbReference type="Rhea" id="RHEA:16373"/>
        <dbReference type="ChEBI" id="CHEBI:10986"/>
        <dbReference type="ChEBI" id="CHEBI:15378"/>
        <dbReference type="ChEBI" id="CHEBI:29032"/>
        <dbReference type="ChEBI" id="CHEBI:30616"/>
        <dbReference type="ChEBI" id="CHEBI:456216"/>
        <dbReference type="EC" id="2.7.1.33"/>
    </reaction>
</comment>
<evidence type="ECO:0000256" key="8">
    <source>
        <dbReference type="ARBA" id="ARBA00022679"/>
    </source>
</evidence>
<feature type="binding site" evidence="16">
    <location>
        <begin position="8"/>
        <end position="15"/>
    </location>
    <ligand>
        <name>ATP</name>
        <dbReference type="ChEBI" id="CHEBI:30616"/>
    </ligand>
</feature>
<evidence type="ECO:0000256" key="6">
    <source>
        <dbReference type="ARBA" id="ARBA00012102"/>
    </source>
</evidence>
<keyword evidence="7 16" id="KW-0963">Cytoplasm</keyword>
<sequence>MASIWQLDAGNSRIKLRVVQNDRVIYYDAFNSEDVFINYFLEKTESIDEVQLACVWSEERKKRLIEVIVKACNCTLKVAKVKKEFAGLKIAYQDEATLGVDRWLGMLATQVQYPDEVILLVSLGTAITVDVIDKRGDHLGGYIIPGFRLLHESLTKNTGRVWFTSNELNEMALGQSTTQAVNNGIRRLVVSMLKSLIADQSLQVDRVILAGGDAEYVKALATIDAEIKQDLIFEGLTLAFHK</sequence>
<evidence type="ECO:0000256" key="2">
    <source>
        <dbReference type="ARBA" id="ARBA00001958"/>
    </source>
</evidence>
<dbReference type="PANTHER" id="PTHR34265">
    <property type="entry name" value="TYPE III PANTOTHENATE KINASE"/>
    <property type="match status" value="1"/>
</dbReference>
<dbReference type="Proteomes" id="UP000690515">
    <property type="component" value="Unassembled WGS sequence"/>
</dbReference>
<keyword evidence="13 16" id="KW-0173">Coenzyme A biosynthesis</keyword>
<dbReference type="HAMAP" id="MF_01274">
    <property type="entry name" value="Pantothen_kinase_3"/>
    <property type="match status" value="1"/>
</dbReference>
<accession>A0ABS5ZDE8</accession>
<dbReference type="PANTHER" id="PTHR34265:SF1">
    <property type="entry name" value="TYPE III PANTOTHENATE KINASE"/>
    <property type="match status" value="1"/>
</dbReference>
<keyword evidence="12 16" id="KW-0630">Potassium</keyword>
<keyword evidence="8 16" id="KW-0808">Transferase</keyword>
<dbReference type="Gene3D" id="3.30.420.40">
    <property type="match status" value="2"/>
</dbReference>
<keyword evidence="9 16" id="KW-0547">Nucleotide-binding</keyword>
<comment type="subcellular location">
    <subcellularLocation>
        <location evidence="3 16">Cytoplasm</location>
    </subcellularLocation>
</comment>
<feature type="binding site" evidence="16">
    <location>
        <position position="177"/>
    </location>
    <ligand>
        <name>substrate</name>
    </ligand>
</feature>
<comment type="cofactor">
    <cofactor evidence="16">
        <name>NH4(+)</name>
        <dbReference type="ChEBI" id="CHEBI:28938"/>
    </cofactor>
    <cofactor evidence="16">
        <name>K(+)</name>
        <dbReference type="ChEBI" id="CHEBI:29103"/>
    </cofactor>
    <text evidence="16">A monovalent cation. Ammonium or potassium.</text>
</comment>
<feature type="active site" description="Proton acceptor" evidence="16">
    <location>
        <position position="101"/>
    </location>
</feature>
<protein>
    <recommendedName>
        <fullName evidence="15 16">Type III pantothenate kinase</fullName>
        <ecNumber evidence="6 16">2.7.1.33</ecNumber>
    </recommendedName>
    <alternativeName>
        <fullName evidence="16">PanK-III</fullName>
    </alternativeName>
    <alternativeName>
        <fullName evidence="16">Pantothenic acid kinase</fullName>
    </alternativeName>
</protein>
<dbReference type="InterPro" id="IPR004619">
    <property type="entry name" value="Type_III_PanK"/>
</dbReference>
<dbReference type="SUPFAM" id="SSF53067">
    <property type="entry name" value="Actin-like ATPase domain"/>
    <property type="match status" value="2"/>
</dbReference>
<dbReference type="NCBIfam" id="TIGR00671">
    <property type="entry name" value="baf"/>
    <property type="match status" value="1"/>
</dbReference>
<dbReference type="EC" id="2.7.1.33" evidence="6 16"/>
<dbReference type="Pfam" id="PF03309">
    <property type="entry name" value="Pan_kinase"/>
    <property type="match status" value="1"/>
</dbReference>
<feature type="binding site" evidence="16">
    <location>
        <position position="92"/>
    </location>
    <ligand>
        <name>substrate</name>
    </ligand>
</feature>
<evidence type="ECO:0000256" key="16">
    <source>
        <dbReference type="HAMAP-Rule" id="MF_01274"/>
    </source>
</evidence>
<dbReference type="CDD" id="cd24015">
    <property type="entry name" value="ASKHA_NBD_PanK-III"/>
    <property type="match status" value="1"/>
</dbReference>
<evidence type="ECO:0000256" key="9">
    <source>
        <dbReference type="ARBA" id="ARBA00022741"/>
    </source>
</evidence>
<evidence type="ECO:0000256" key="3">
    <source>
        <dbReference type="ARBA" id="ARBA00004496"/>
    </source>
</evidence>
<evidence type="ECO:0000313" key="17">
    <source>
        <dbReference type="EMBL" id="MBU2712106.1"/>
    </source>
</evidence>
<evidence type="ECO:0000256" key="5">
    <source>
        <dbReference type="ARBA" id="ARBA00011738"/>
    </source>
</evidence>
<evidence type="ECO:0000256" key="14">
    <source>
        <dbReference type="ARBA" id="ARBA00038036"/>
    </source>
</evidence>
<dbReference type="InterPro" id="IPR043129">
    <property type="entry name" value="ATPase_NBD"/>
</dbReference>
<evidence type="ECO:0000256" key="7">
    <source>
        <dbReference type="ARBA" id="ARBA00022490"/>
    </source>
</evidence>